<evidence type="ECO:0008006" key="3">
    <source>
        <dbReference type="Google" id="ProtNLM"/>
    </source>
</evidence>
<dbReference type="KEGG" id="psti:SOO65_17545"/>
<dbReference type="RefSeq" id="WP_321393418.1">
    <property type="nucleotide sequence ID" value="NZ_CP139487.1"/>
</dbReference>
<evidence type="ECO:0000313" key="1">
    <source>
        <dbReference type="EMBL" id="WPU64502.1"/>
    </source>
</evidence>
<gene>
    <name evidence="1" type="ORF">SOO65_17545</name>
</gene>
<sequence length="93" mass="10079">MKYLIPLFILGACSSGPVQLTEKAKNLEVYAQKPTECRVQGKVVGKDEMGSKELALNDALNQAADLKATGIFVNQEVPNGKVMQVFATAYQCD</sequence>
<accession>A0AAX4HMW9</accession>
<dbReference type="AlphaFoldDB" id="A0AAX4HMW9"/>
<keyword evidence="2" id="KW-1185">Reference proteome</keyword>
<dbReference type="Proteomes" id="UP001324634">
    <property type="component" value="Chromosome"/>
</dbReference>
<proteinExistence type="predicted"/>
<protein>
    <recommendedName>
        <fullName evidence="3">DUF4156 domain-containing protein</fullName>
    </recommendedName>
</protein>
<reference evidence="1 2" key="1">
    <citation type="submission" date="2023-11" db="EMBL/GenBank/DDBJ databases">
        <title>Peredibacter starrii A3.12.</title>
        <authorList>
            <person name="Mitchell R.J."/>
        </authorList>
    </citation>
    <scope>NUCLEOTIDE SEQUENCE [LARGE SCALE GENOMIC DNA]</scope>
    <source>
        <strain evidence="1 2">A3.12</strain>
    </source>
</reference>
<evidence type="ECO:0000313" key="2">
    <source>
        <dbReference type="Proteomes" id="UP001324634"/>
    </source>
</evidence>
<dbReference type="EMBL" id="CP139487">
    <property type="protein sequence ID" value="WPU64502.1"/>
    <property type="molecule type" value="Genomic_DNA"/>
</dbReference>
<name>A0AAX4HMW9_9BACT</name>
<organism evidence="1 2">
    <name type="scientific">Peredibacter starrii</name>
    <dbReference type="NCBI Taxonomy" id="28202"/>
    <lineage>
        <taxon>Bacteria</taxon>
        <taxon>Pseudomonadati</taxon>
        <taxon>Bdellovibrionota</taxon>
        <taxon>Bacteriovoracia</taxon>
        <taxon>Bacteriovoracales</taxon>
        <taxon>Bacteriovoracaceae</taxon>
        <taxon>Peredibacter</taxon>
    </lineage>
</organism>